<sequence>MASNSKKVISINPDFFKIGGKSSKKNKKNKKAKRRDNDALSSSVNKGLKKNLLNKLKQHQRNRDNEKMKTEIMGDNINNNVDDELEKSIDFLNSIVKKRKSKKEKKRNNKTIKKKPLIENTPQVQAVTIDANFEKSESLVINNKTPDINNPKQPKFGCLKNGKLPTYKQYNKTMKNRNQDNTDDKRPPIAFNDTPVYNETFDERQKNLKDIKVTYNMPPLSPKATILEEVSKPAPIVTIDNTLNITNKKRKKRKHKLKTIKRKITLGKKHGIVGVLIKNRKTRKNVKKEVSNLEKKSMTNIKRYLRKHNLVKIGTSAPDDILRNIYESSYLSGDIYNKNPDTLLHNFMKA</sequence>
<feature type="compositionally biased region" description="Low complexity" evidence="1">
    <location>
        <begin position="39"/>
        <end position="50"/>
    </location>
</feature>
<feature type="compositionally biased region" description="Basic residues" evidence="1">
    <location>
        <begin position="22"/>
        <end position="34"/>
    </location>
</feature>
<protein>
    <submittedName>
        <fullName evidence="2">Uncharacterized protein</fullName>
    </submittedName>
</protein>
<proteinExistence type="predicted"/>
<name>A0A6C0IR40_9ZZZZ</name>
<feature type="region of interest" description="Disordered" evidence="1">
    <location>
        <begin position="1"/>
        <end position="50"/>
    </location>
</feature>
<evidence type="ECO:0000313" key="2">
    <source>
        <dbReference type="EMBL" id="QHT94886.1"/>
    </source>
</evidence>
<accession>A0A6C0IR40</accession>
<organism evidence="2">
    <name type="scientific">viral metagenome</name>
    <dbReference type="NCBI Taxonomy" id="1070528"/>
    <lineage>
        <taxon>unclassified sequences</taxon>
        <taxon>metagenomes</taxon>
        <taxon>organismal metagenomes</taxon>
    </lineage>
</organism>
<dbReference type="EMBL" id="MN740232">
    <property type="protein sequence ID" value="QHT94886.1"/>
    <property type="molecule type" value="Genomic_DNA"/>
</dbReference>
<dbReference type="AlphaFoldDB" id="A0A6C0IR40"/>
<reference evidence="2" key="1">
    <citation type="journal article" date="2020" name="Nature">
        <title>Giant virus diversity and host interactions through global metagenomics.</title>
        <authorList>
            <person name="Schulz F."/>
            <person name="Roux S."/>
            <person name="Paez-Espino D."/>
            <person name="Jungbluth S."/>
            <person name="Walsh D.A."/>
            <person name="Denef V.J."/>
            <person name="McMahon K.D."/>
            <person name="Konstantinidis K.T."/>
            <person name="Eloe-Fadrosh E.A."/>
            <person name="Kyrpides N.C."/>
            <person name="Woyke T."/>
        </authorList>
    </citation>
    <scope>NUCLEOTIDE SEQUENCE</scope>
    <source>
        <strain evidence="2">GVMAG-M-3300024261-37</strain>
    </source>
</reference>
<evidence type="ECO:0000256" key="1">
    <source>
        <dbReference type="SAM" id="MobiDB-lite"/>
    </source>
</evidence>